<comment type="similarity">
    <text evidence="3">Belongs to the CheD family.</text>
</comment>
<dbReference type="InterPro" id="IPR011324">
    <property type="entry name" value="Cytotoxic_necrot_fac-like_cat"/>
</dbReference>
<dbReference type="GO" id="GO:0006935">
    <property type="term" value="P:chemotaxis"/>
    <property type="evidence" value="ECO:0007669"/>
    <property type="project" value="UniProtKB-UniRule"/>
</dbReference>
<organism evidence="4 5">
    <name type="scientific">Thauera humireducens</name>
    <dbReference type="NCBI Taxonomy" id="1134435"/>
    <lineage>
        <taxon>Bacteria</taxon>
        <taxon>Pseudomonadati</taxon>
        <taxon>Pseudomonadota</taxon>
        <taxon>Betaproteobacteria</taxon>
        <taxon>Rhodocyclales</taxon>
        <taxon>Zoogloeaceae</taxon>
        <taxon>Thauera</taxon>
    </lineage>
</organism>
<comment type="function">
    <text evidence="3">Probably deamidates glutamine residues to glutamate on methyl-accepting chemotaxis receptors (MCPs), playing an important role in chemotaxis.</text>
</comment>
<comment type="catalytic activity">
    <reaction evidence="3">
        <text>L-glutaminyl-[protein] + H2O = L-glutamyl-[protein] + NH4(+)</text>
        <dbReference type="Rhea" id="RHEA:16441"/>
        <dbReference type="Rhea" id="RHEA-COMP:10207"/>
        <dbReference type="Rhea" id="RHEA-COMP:10208"/>
        <dbReference type="ChEBI" id="CHEBI:15377"/>
        <dbReference type="ChEBI" id="CHEBI:28938"/>
        <dbReference type="ChEBI" id="CHEBI:29973"/>
        <dbReference type="ChEBI" id="CHEBI:30011"/>
        <dbReference type="EC" id="3.5.1.44"/>
    </reaction>
</comment>
<proteinExistence type="inferred from homology"/>
<dbReference type="CDD" id="cd16352">
    <property type="entry name" value="CheD"/>
    <property type="match status" value="1"/>
</dbReference>
<dbReference type="SUPFAM" id="SSF64438">
    <property type="entry name" value="CNF1/YfiH-like putative cysteine hydrolases"/>
    <property type="match status" value="1"/>
</dbReference>
<name>A0A140ICR2_9RHOO</name>
<dbReference type="EMBL" id="CP014646">
    <property type="protein sequence ID" value="AMO35537.1"/>
    <property type="molecule type" value="Genomic_DNA"/>
</dbReference>
<sequence length="196" mass="21244">MIDWHNMSPQEVERRAQNISPGEWAVDMQRPIATLLGSCVAVCMFDPAVGVGGMNHFMLPNMRKREGGVDVDSLLSGDYAMEVLLNGIVQRGGARHRLKAKAFGGGTIISGIAASGIGKRNVDFAREWLAREGIELVSSDFLGACSRKVLFVPATGDAYCRRMTTTMATAQEVAVAEQAYAESLKRPPPKSNVELF</sequence>
<dbReference type="RefSeq" id="WP_004264682.1">
    <property type="nucleotide sequence ID" value="NZ_CP014646.1"/>
</dbReference>
<evidence type="ECO:0000256" key="1">
    <source>
        <dbReference type="ARBA" id="ARBA00022500"/>
    </source>
</evidence>
<evidence type="ECO:0000256" key="3">
    <source>
        <dbReference type="HAMAP-Rule" id="MF_01440"/>
    </source>
</evidence>
<dbReference type="InterPro" id="IPR038592">
    <property type="entry name" value="CheD-like_sf"/>
</dbReference>
<dbReference type="GO" id="GO:0050568">
    <property type="term" value="F:protein-glutamine glutaminase activity"/>
    <property type="evidence" value="ECO:0007669"/>
    <property type="project" value="UniProtKB-UniRule"/>
</dbReference>
<dbReference type="EC" id="3.5.1.44" evidence="3"/>
<evidence type="ECO:0000313" key="5">
    <source>
        <dbReference type="Proteomes" id="UP000036902"/>
    </source>
</evidence>
<dbReference type="PANTHER" id="PTHR35147:SF2">
    <property type="entry name" value="CHEMORECEPTOR GLUTAMINE DEAMIDASE CHED-RELATED"/>
    <property type="match status" value="1"/>
</dbReference>
<dbReference type="Gene3D" id="3.30.1330.200">
    <property type="match status" value="1"/>
</dbReference>
<dbReference type="HAMAP" id="MF_01440">
    <property type="entry name" value="CheD"/>
    <property type="match status" value="1"/>
</dbReference>
<keyword evidence="1 3" id="KW-0145">Chemotaxis</keyword>
<dbReference type="STRING" id="1134435.AC731_000335"/>
<dbReference type="AlphaFoldDB" id="A0A140ICR2"/>
<dbReference type="KEGG" id="thu:AC731_000335"/>
<dbReference type="InterPro" id="IPR005659">
    <property type="entry name" value="Chemorcpt_Glu_NH3ase_CheD"/>
</dbReference>
<accession>A0A140ICR2</accession>
<evidence type="ECO:0000313" key="4">
    <source>
        <dbReference type="EMBL" id="AMO35537.1"/>
    </source>
</evidence>
<gene>
    <name evidence="3" type="primary">cheD</name>
    <name evidence="4" type="ORF">AC731_000335</name>
</gene>
<keyword evidence="2 3" id="KW-0378">Hydrolase</keyword>
<evidence type="ECO:0000256" key="2">
    <source>
        <dbReference type="ARBA" id="ARBA00022801"/>
    </source>
</evidence>
<protein>
    <recommendedName>
        <fullName evidence="3">Probable chemoreceptor glutamine deamidase CheD</fullName>
        <ecNumber evidence="3">3.5.1.44</ecNumber>
    </recommendedName>
</protein>
<dbReference type="Proteomes" id="UP000036902">
    <property type="component" value="Chromosome"/>
</dbReference>
<dbReference type="Pfam" id="PF03975">
    <property type="entry name" value="CheD"/>
    <property type="match status" value="1"/>
</dbReference>
<dbReference type="PANTHER" id="PTHR35147">
    <property type="entry name" value="CHEMORECEPTOR GLUTAMINE DEAMIDASE CHED-RELATED"/>
    <property type="match status" value="1"/>
</dbReference>
<reference evidence="5" key="1">
    <citation type="submission" date="2016-03" db="EMBL/GenBank/DDBJ databases">
        <authorList>
            <person name="Ma C."/>
            <person name="Zhou S."/>
            <person name="Yang G."/>
        </authorList>
    </citation>
    <scope>NUCLEOTIDE SEQUENCE [LARGE SCALE GENOMIC DNA]</scope>
    <source>
        <strain evidence="5">SgZ-1</strain>
    </source>
</reference>
<keyword evidence="5" id="KW-1185">Reference proteome</keyword>